<dbReference type="InterPro" id="IPR054241">
    <property type="entry name" value="DUF6968"/>
</dbReference>
<dbReference type="Proteomes" id="UP000247569">
    <property type="component" value="Unassembled WGS sequence"/>
</dbReference>
<accession>A0A318K1C2</accession>
<dbReference type="RefSeq" id="WP_040739727.1">
    <property type="nucleotide sequence ID" value="NZ_QJKF01000004.1"/>
</dbReference>
<sequence length="103" mass="10723">MSSDIDEVVIARTVQDGDHDVRIEVTDPRPDTASGGWRCTYRIDGGAARSIGGRDGLAAIYAALVEIGDDLARANDEGAHFTVFGQADLGFPARTSGTSAGAQ</sequence>
<reference evidence="2 3" key="1">
    <citation type="submission" date="2018-05" db="EMBL/GenBank/DDBJ databases">
        <title>Genomic Encyclopedia of Type Strains, Phase IV (KMG-IV): sequencing the most valuable type-strain genomes for metagenomic binning, comparative biology and taxonomic classification.</title>
        <authorList>
            <person name="Goeker M."/>
        </authorList>
    </citation>
    <scope>NUCLEOTIDE SEQUENCE [LARGE SCALE GENOMIC DNA]</scope>
    <source>
        <strain evidence="2 3">DSM 44704</strain>
    </source>
</reference>
<feature type="domain" description="DUF6968" evidence="1">
    <location>
        <begin position="15"/>
        <end position="92"/>
    </location>
</feature>
<proteinExistence type="predicted"/>
<keyword evidence="3" id="KW-1185">Reference proteome</keyword>
<protein>
    <recommendedName>
        <fullName evidence="1">DUF6968 domain-containing protein</fullName>
    </recommendedName>
</protein>
<gene>
    <name evidence="2" type="ORF">DFR70_104367</name>
</gene>
<name>A0A318K1C2_9NOCA</name>
<comment type="caution">
    <text evidence="2">The sequence shown here is derived from an EMBL/GenBank/DDBJ whole genome shotgun (WGS) entry which is preliminary data.</text>
</comment>
<dbReference type="EMBL" id="QJKF01000004">
    <property type="protein sequence ID" value="PXX65304.1"/>
    <property type="molecule type" value="Genomic_DNA"/>
</dbReference>
<organism evidence="2 3">
    <name type="scientific">Nocardia tenerifensis</name>
    <dbReference type="NCBI Taxonomy" id="228006"/>
    <lineage>
        <taxon>Bacteria</taxon>
        <taxon>Bacillati</taxon>
        <taxon>Actinomycetota</taxon>
        <taxon>Actinomycetes</taxon>
        <taxon>Mycobacteriales</taxon>
        <taxon>Nocardiaceae</taxon>
        <taxon>Nocardia</taxon>
    </lineage>
</organism>
<dbReference type="OrthoDB" id="4571487at2"/>
<evidence type="ECO:0000313" key="3">
    <source>
        <dbReference type="Proteomes" id="UP000247569"/>
    </source>
</evidence>
<evidence type="ECO:0000313" key="2">
    <source>
        <dbReference type="EMBL" id="PXX65304.1"/>
    </source>
</evidence>
<dbReference type="Pfam" id="PF22302">
    <property type="entry name" value="DUF6968"/>
    <property type="match status" value="1"/>
</dbReference>
<evidence type="ECO:0000259" key="1">
    <source>
        <dbReference type="Pfam" id="PF22302"/>
    </source>
</evidence>
<dbReference type="AlphaFoldDB" id="A0A318K1C2"/>